<feature type="transmembrane region" description="Helical" evidence="6">
    <location>
        <begin position="192"/>
        <end position="209"/>
    </location>
</feature>
<feature type="transmembrane region" description="Helical" evidence="6">
    <location>
        <begin position="21"/>
        <end position="43"/>
    </location>
</feature>
<name>A0A9D9H5Y4_9BACT</name>
<evidence type="ECO:0008006" key="9">
    <source>
        <dbReference type="Google" id="ProtNLM"/>
    </source>
</evidence>
<feature type="transmembrane region" description="Helical" evidence="6">
    <location>
        <begin position="49"/>
        <end position="68"/>
    </location>
</feature>
<feature type="transmembrane region" description="Helical" evidence="6">
    <location>
        <begin position="388"/>
        <end position="408"/>
    </location>
</feature>
<evidence type="ECO:0000256" key="3">
    <source>
        <dbReference type="ARBA" id="ARBA00022692"/>
    </source>
</evidence>
<dbReference type="AlphaFoldDB" id="A0A9D9H5Y4"/>
<evidence type="ECO:0000256" key="2">
    <source>
        <dbReference type="ARBA" id="ARBA00022475"/>
    </source>
</evidence>
<reference evidence="7" key="2">
    <citation type="journal article" date="2021" name="PeerJ">
        <title>Extensive microbial diversity within the chicken gut microbiome revealed by metagenomics and culture.</title>
        <authorList>
            <person name="Gilroy R."/>
            <person name="Ravi A."/>
            <person name="Getino M."/>
            <person name="Pursley I."/>
            <person name="Horton D.L."/>
            <person name="Alikhan N.F."/>
            <person name="Baker D."/>
            <person name="Gharbi K."/>
            <person name="Hall N."/>
            <person name="Watson M."/>
            <person name="Adriaenssens E.M."/>
            <person name="Foster-Nyarko E."/>
            <person name="Jarju S."/>
            <person name="Secka A."/>
            <person name="Antonio M."/>
            <person name="Oren A."/>
            <person name="Chaudhuri R.R."/>
            <person name="La Ragione R."/>
            <person name="Hildebrand F."/>
            <person name="Pallen M.J."/>
        </authorList>
    </citation>
    <scope>NUCLEOTIDE SEQUENCE</scope>
    <source>
        <strain evidence="7">G3-4614</strain>
    </source>
</reference>
<evidence type="ECO:0000256" key="4">
    <source>
        <dbReference type="ARBA" id="ARBA00022989"/>
    </source>
</evidence>
<protein>
    <recommendedName>
        <fullName evidence="9">MATE family efflux transporter</fullName>
    </recommendedName>
</protein>
<dbReference type="InterPro" id="IPR051327">
    <property type="entry name" value="MATE_MepA_subfamily"/>
</dbReference>
<keyword evidence="2" id="KW-1003">Cell membrane</keyword>
<organism evidence="7 8">
    <name type="scientific">Candidatus Caccoplasma merdipullorum</name>
    <dbReference type="NCBI Taxonomy" id="2840718"/>
    <lineage>
        <taxon>Bacteria</taxon>
        <taxon>Pseudomonadati</taxon>
        <taxon>Bacteroidota</taxon>
        <taxon>Bacteroidia</taxon>
        <taxon>Bacteroidales</taxon>
        <taxon>Bacteroidaceae</taxon>
        <taxon>Bacteroidaceae incertae sedis</taxon>
        <taxon>Candidatus Caccoplasma</taxon>
    </lineage>
</organism>
<dbReference type="GO" id="GO:0015297">
    <property type="term" value="F:antiporter activity"/>
    <property type="evidence" value="ECO:0007669"/>
    <property type="project" value="InterPro"/>
</dbReference>
<accession>A0A9D9H5Y4</accession>
<dbReference type="GO" id="GO:0042910">
    <property type="term" value="F:xenobiotic transmembrane transporter activity"/>
    <property type="evidence" value="ECO:0007669"/>
    <property type="project" value="InterPro"/>
</dbReference>
<feature type="transmembrane region" description="Helical" evidence="6">
    <location>
        <begin position="163"/>
        <end position="186"/>
    </location>
</feature>
<feature type="transmembrane region" description="Helical" evidence="6">
    <location>
        <begin position="316"/>
        <end position="338"/>
    </location>
</feature>
<comment type="subcellular location">
    <subcellularLocation>
        <location evidence="1">Cell membrane</location>
        <topology evidence="1">Multi-pass membrane protein</topology>
    </subcellularLocation>
</comment>
<keyword evidence="3 6" id="KW-0812">Transmembrane</keyword>
<dbReference type="EMBL" id="JADIMW010000015">
    <property type="protein sequence ID" value="MBO8437586.1"/>
    <property type="molecule type" value="Genomic_DNA"/>
</dbReference>
<sequence>MYKVKLNSIIQKKYGEILIPTTLLWMGINVAYVLNSILVGRLLGTEQMAAINTILPIFQAYSIIAILIGTGGSSEMATAMGCGNKKKAYAIYSISTVALILFSFIGFLLQIIFFDELVHFVTNGSTVAPLAEEYYGYMLWCTVVYILSIGITYLVRVDGKAKLSLWVIILSNSVILVSDFVMIKFFGMGVEAPGIAMITGYLSGLLLVAKDIVKQIKRIGIIISVGIKKAGTLLWEISKTGWPAALVSLLVSLKIYAINILAEQITGDSSGIAIFTVCLMCWSFMSVFTLGSATTLSPIVGVLFGEQDYTRTRAVFKHAAKVLMSICGIFILAVVVFPDKVLMTFGINDPSIITLGETALRIFALSLAGTSFVVLITYYYISIGKIKLASAVQTLEVLLLIPIAYLSGHLFGFTGIWTAFLATEIITIGLLFLFIYVKDMKLPKDKRYGILRIPYSETEKITDLSIPATISDAIAASESVYNRIMEYTGNKSCANKAAVVVEEYVAGIAGSSGERENTAVDVRISNTKDKIVILFRDNDKNGQSNVLNAIADRKVSNVAEEISYIGIADNIDGGWLVKRLSDNIKTNNVLGLNNTVIIINKEGKTQDI</sequence>
<evidence type="ECO:0000256" key="1">
    <source>
        <dbReference type="ARBA" id="ARBA00004651"/>
    </source>
</evidence>
<feature type="transmembrane region" description="Helical" evidence="6">
    <location>
        <begin position="414"/>
        <end position="437"/>
    </location>
</feature>
<dbReference type="PANTHER" id="PTHR43823:SF3">
    <property type="entry name" value="MULTIDRUG EXPORT PROTEIN MEPA"/>
    <property type="match status" value="1"/>
</dbReference>
<dbReference type="GO" id="GO:0005886">
    <property type="term" value="C:plasma membrane"/>
    <property type="evidence" value="ECO:0007669"/>
    <property type="project" value="UniProtKB-SubCell"/>
</dbReference>
<evidence type="ECO:0000256" key="6">
    <source>
        <dbReference type="SAM" id="Phobius"/>
    </source>
</evidence>
<feature type="transmembrane region" description="Helical" evidence="6">
    <location>
        <begin position="242"/>
        <end position="262"/>
    </location>
</feature>
<keyword evidence="5 6" id="KW-0472">Membrane</keyword>
<proteinExistence type="predicted"/>
<dbReference type="Pfam" id="PF01554">
    <property type="entry name" value="MatE"/>
    <property type="match status" value="2"/>
</dbReference>
<dbReference type="InterPro" id="IPR002528">
    <property type="entry name" value="MATE_fam"/>
</dbReference>
<dbReference type="PANTHER" id="PTHR43823">
    <property type="entry name" value="SPORULATION PROTEIN YKVU"/>
    <property type="match status" value="1"/>
</dbReference>
<dbReference type="Proteomes" id="UP000823636">
    <property type="component" value="Unassembled WGS sequence"/>
</dbReference>
<keyword evidence="4 6" id="KW-1133">Transmembrane helix</keyword>
<gene>
    <name evidence="7" type="ORF">IAC54_01640</name>
</gene>
<feature type="transmembrane region" description="Helical" evidence="6">
    <location>
        <begin position="89"/>
        <end position="114"/>
    </location>
</feature>
<comment type="caution">
    <text evidence="7">The sequence shown here is derived from an EMBL/GenBank/DDBJ whole genome shotgun (WGS) entry which is preliminary data.</text>
</comment>
<evidence type="ECO:0000256" key="5">
    <source>
        <dbReference type="ARBA" id="ARBA00023136"/>
    </source>
</evidence>
<evidence type="ECO:0000313" key="7">
    <source>
        <dbReference type="EMBL" id="MBO8437586.1"/>
    </source>
</evidence>
<evidence type="ECO:0000313" key="8">
    <source>
        <dbReference type="Proteomes" id="UP000823636"/>
    </source>
</evidence>
<feature type="transmembrane region" description="Helical" evidence="6">
    <location>
        <begin position="358"/>
        <end position="381"/>
    </location>
</feature>
<feature type="transmembrane region" description="Helical" evidence="6">
    <location>
        <begin position="274"/>
        <end position="304"/>
    </location>
</feature>
<feature type="transmembrane region" description="Helical" evidence="6">
    <location>
        <begin position="134"/>
        <end position="156"/>
    </location>
</feature>
<reference evidence="7" key="1">
    <citation type="submission" date="2020-10" db="EMBL/GenBank/DDBJ databases">
        <authorList>
            <person name="Gilroy R."/>
        </authorList>
    </citation>
    <scope>NUCLEOTIDE SEQUENCE</scope>
    <source>
        <strain evidence="7">G3-4614</strain>
    </source>
</reference>